<dbReference type="InterPro" id="IPR004919">
    <property type="entry name" value="GmrSD_N"/>
</dbReference>
<feature type="compositionally biased region" description="Acidic residues" evidence="1">
    <location>
        <begin position="9"/>
        <end position="26"/>
    </location>
</feature>
<dbReference type="AlphaFoldDB" id="U4KTS1"/>
<sequence length="321" mass="37225">MPRVMTQAPEDDSEFEYEEFSEDDNQDTWRPLDKLCEMHWQRRCIGDLCDMMNTPWLDLNPEYQRDLVWGPERMTKLINSLMAGYYVPPIIFNVKRVTGDDGIERFQRISIDGKQRLSSIRSFVAGEIPCLDRKNRKWWFTNCPTAKGPRHILPDKFRRDFLKTVVLCAEYSNLDRVQEEDLFSRVQLGVPLSAAEKLRATTGPWQQFAVELQGHFSDLFTGLVDDKRGKGFQIILSVFYHVVHPNASGVCDARQIGKFCNSVTLTPELHEVITGIFMRYQEVYHRKPITFKDPGYLHCKKFSPLEFLAVSRHTGDSPHAS</sequence>
<evidence type="ECO:0000313" key="3">
    <source>
        <dbReference type="EMBL" id="CCX04318.1"/>
    </source>
</evidence>
<proteinExistence type="predicted"/>
<feature type="domain" description="GmrSD restriction endonucleases N-terminal" evidence="2">
    <location>
        <begin position="58"/>
        <end position="136"/>
    </location>
</feature>
<feature type="region of interest" description="Disordered" evidence="1">
    <location>
        <begin position="1"/>
        <end position="26"/>
    </location>
</feature>
<accession>U4KTS1</accession>
<dbReference type="Proteomes" id="UP000018144">
    <property type="component" value="Unassembled WGS sequence"/>
</dbReference>
<gene>
    <name evidence="3" type="ORF">PCON_01823</name>
</gene>
<dbReference type="eggNOG" id="ENOG502S229">
    <property type="taxonomic scope" value="Eukaryota"/>
</dbReference>
<dbReference type="OrthoDB" id="5419821at2759"/>
<evidence type="ECO:0000313" key="4">
    <source>
        <dbReference type="Proteomes" id="UP000018144"/>
    </source>
</evidence>
<reference evidence="3 4" key="1">
    <citation type="journal article" date="2013" name="PLoS Genet.">
        <title>The genome and development-dependent transcriptomes of Pyronema confluens: a window into fungal evolution.</title>
        <authorList>
            <person name="Traeger S."/>
            <person name="Altegoer F."/>
            <person name="Freitag M."/>
            <person name="Gabaldon T."/>
            <person name="Kempken F."/>
            <person name="Kumar A."/>
            <person name="Marcet-Houben M."/>
            <person name="Poggeler S."/>
            <person name="Stajich J.E."/>
            <person name="Nowrousian M."/>
        </authorList>
    </citation>
    <scope>NUCLEOTIDE SEQUENCE [LARGE SCALE GENOMIC DNA]</scope>
    <source>
        <strain evidence="4">CBS 100304</strain>
        <tissue evidence="3">Vegetative mycelium</tissue>
    </source>
</reference>
<evidence type="ECO:0000256" key="1">
    <source>
        <dbReference type="SAM" id="MobiDB-lite"/>
    </source>
</evidence>
<evidence type="ECO:0000259" key="2">
    <source>
        <dbReference type="Pfam" id="PF03235"/>
    </source>
</evidence>
<dbReference type="PANTHER" id="PTHR39639">
    <property type="entry name" value="CHROMOSOME 16, WHOLE GENOME SHOTGUN SEQUENCE"/>
    <property type="match status" value="1"/>
</dbReference>
<organism evidence="3 4">
    <name type="scientific">Pyronema omphalodes (strain CBS 100304)</name>
    <name type="common">Pyronema confluens</name>
    <dbReference type="NCBI Taxonomy" id="1076935"/>
    <lineage>
        <taxon>Eukaryota</taxon>
        <taxon>Fungi</taxon>
        <taxon>Dikarya</taxon>
        <taxon>Ascomycota</taxon>
        <taxon>Pezizomycotina</taxon>
        <taxon>Pezizomycetes</taxon>
        <taxon>Pezizales</taxon>
        <taxon>Pyronemataceae</taxon>
        <taxon>Pyronema</taxon>
    </lineage>
</organism>
<dbReference type="PANTHER" id="PTHR39639:SF1">
    <property type="entry name" value="DUF262 DOMAIN-CONTAINING PROTEIN"/>
    <property type="match status" value="1"/>
</dbReference>
<protein>
    <recommendedName>
        <fullName evidence="2">GmrSD restriction endonucleases N-terminal domain-containing protein</fullName>
    </recommendedName>
</protein>
<keyword evidence="4" id="KW-1185">Reference proteome</keyword>
<dbReference type="STRING" id="1076935.U4KTS1"/>
<dbReference type="EMBL" id="HF935198">
    <property type="protein sequence ID" value="CCX04318.1"/>
    <property type="molecule type" value="Genomic_DNA"/>
</dbReference>
<name>U4KTS1_PYROM</name>
<dbReference type="Pfam" id="PF03235">
    <property type="entry name" value="GmrSD_N"/>
    <property type="match status" value="1"/>
</dbReference>